<evidence type="ECO:0000313" key="8">
    <source>
        <dbReference type="EMBL" id="OMH58193.1"/>
    </source>
</evidence>
<dbReference type="RefSeq" id="WP_003401636.1">
    <property type="nucleotide sequence ID" value="NZ_AP017901.1"/>
</dbReference>
<dbReference type="EMBL" id="CNFU01000019">
    <property type="protein sequence ID" value="CKQ86183.1"/>
    <property type="molecule type" value="Genomic_DNA"/>
</dbReference>
<evidence type="ECO:0000313" key="5">
    <source>
        <dbReference type="EMBL" id="CLW77386.1"/>
    </source>
</evidence>
<dbReference type="OMA" id="FPQIHEI"/>
<reference evidence="9 17" key="4">
    <citation type="journal article" date="2017" name="N. Engl. J. Med.">
        <title>Transmission of Extensively Drug-Resistant Tuberculosis in South Africa.</title>
        <authorList>
            <person name="Shah N.S."/>
            <person name="Auld S.C."/>
            <person name="Brust J.C."/>
            <person name="Mathema B."/>
            <person name="Ismail N."/>
            <person name="Moodley P."/>
            <person name="Mlisana K."/>
            <person name="Allana S."/>
            <person name="Campbell A."/>
            <person name="Mthiyane T."/>
            <person name="Morris N."/>
            <person name="Mpangase P."/>
            <person name="van der Meulen H."/>
            <person name="Omar S.V."/>
            <person name="Brown T.S."/>
            <person name="Narechania A."/>
            <person name="Shaskina E."/>
            <person name="Kapwata T."/>
            <person name="Kreiswirth B."/>
            <person name="Gandhi N.R."/>
        </authorList>
    </citation>
    <scope>NUCLEOTIDE SEQUENCE [LARGE SCALE GENOMIC DNA]</scope>
    <source>
        <strain evidence="9 17">32301_S10</strain>
    </source>
</reference>
<dbReference type="Proteomes" id="UP000300237">
    <property type="component" value="Chromosome"/>
</dbReference>
<evidence type="ECO:0000259" key="1">
    <source>
        <dbReference type="Pfam" id="PF26571"/>
    </source>
</evidence>
<proteinExistence type="predicted"/>
<dbReference type="Proteomes" id="UP000039217">
    <property type="component" value="Unassembled WGS sequence"/>
</dbReference>
<evidence type="ECO:0000313" key="18">
    <source>
        <dbReference type="Proteomes" id="UP000300237"/>
    </source>
</evidence>
<reference evidence="10 18" key="7">
    <citation type="submission" date="2018-08" db="EMBL/GenBank/DDBJ databases">
        <authorList>
            <person name="Fokvardsen B D."/>
            <person name="Norman A."/>
        </authorList>
    </citation>
    <scope>NUCLEOTIDE SEQUENCE [LARGE SCALE GENOMIC DNA]</scope>
    <source>
        <strain evidence="10 18">DKC2</strain>
    </source>
</reference>
<accession>A0A045IVZ5</accession>
<dbReference type="Pfam" id="PF26571">
    <property type="entry name" value="VldE"/>
    <property type="match status" value="1"/>
</dbReference>
<sequence length="220" mass="23090">MGRHELARDRRKSSAVLAAVLAPAAVFFATGGDVSTLAARADANPVLGDDAPCCVQIVPVAPLAFSSQISGGEIGTGLAASQFASASRWRIVSRYLPVGVAPEQGLQVKTVLTARSISAAFPEIREIGGVRPDALRWHPNGLALDVMVPNPGTAEGIALGNEIVAFVLKNATRFGMQDVIWRGAYYTPNGARTTGAGHYDHIHITTVGGGYPTGEELYIR</sequence>
<evidence type="ECO:0000313" key="3">
    <source>
        <dbReference type="EMBL" id="CKR55117.1"/>
    </source>
</evidence>
<evidence type="ECO:0000313" key="13">
    <source>
        <dbReference type="Proteomes" id="UP000049023"/>
    </source>
</evidence>
<evidence type="ECO:0000313" key="12">
    <source>
        <dbReference type="Proteomes" id="UP000048948"/>
    </source>
</evidence>
<dbReference type="EMBL" id="COPH01000029">
    <property type="protein sequence ID" value="CLW77386.1"/>
    <property type="molecule type" value="Genomic_DNA"/>
</dbReference>
<evidence type="ECO:0000313" key="6">
    <source>
        <dbReference type="EMBL" id="CNV23997.1"/>
    </source>
</evidence>
<dbReference type="Proteomes" id="UP000048948">
    <property type="component" value="Unassembled WGS sequence"/>
</dbReference>
<dbReference type="Proteomes" id="UP000050139">
    <property type="component" value="Unassembled WGS sequence"/>
</dbReference>
<reference evidence="7 19" key="8">
    <citation type="submission" date="2021-03" db="EMBL/GenBank/DDBJ databases">
        <title>Whole Genome Sequencing of Mycobacterium tuberculosis clinical isolates from Arunachal Pradesh, India.</title>
        <authorList>
            <person name="Singh S."/>
            <person name="Mudliar S.R."/>
            <person name="Kulsum U."/>
            <person name="Rufai S.B."/>
            <person name="Singh P.K."/>
            <person name="Umpo M."/>
            <person name="Nyori M."/>
        </authorList>
    </citation>
    <scope>NUCLEOTIDE SEQUENCE [LARGE SCALE GENOMIC DNA]</scope>
    <source>
        <strain evidence="7 19">OMICS/BPL/0142/20/SP</strain>
    </source>
</reference>
<evidence type="ECO:0000313" key="14">
    <source>
        <dbReference type="Proteomes" id="UP000050139"/>
    </source>
</evidence>
<dbReference type="EMBL" id="CNFT01000336">
    <property type="protein sequence ID" value="CKR55117.1"/>
    <property type="molecule type" value="Genomic_DNA"/>
</dbReference>
<evidence type="ECO:0000313" key="17">
    <source>
        <dbReference type="Proteomes" id="UP000256381"/>
    </source>
</evidence>
<dbReference type="Proteomes" id="UP000256381">
    <property type="component" value="Unassembled WGS sequence"/>
</dbReference>
<evidence type="ECO:0000313" key="9">
    <source>
        <dbReference type="EMBL" id="REQ50609.1"/>
    </source>
</evidence>
<dbReference type="InterPro" id="IPR058593">
    <property type="entry name" value="ARB_07466-like_C"/>
</dbReference>
<dbReference type="SMR" id="A0A045IVZ5"/>
<reference evidence="9" key="6">
    <citation type="submission" date="2018-07" db="EMBL/GenBank/DDBJ databases">
        <authorList>
            <person name="Shah S."/>
            <person name="Brown T."/>
            <person name="Auld S."/>
            <person name="Bratton K."/>
            <person name="Narechania A."/>
            <person name="Mathema B."/>
            <person name="Gandhi N."/>
        </authorList>
    </citation>
    <scope>NUCLEOTIDE SEQUENCE</scope>
    <source>
        <strain evidence="9">32301_S10</strain>
    </source>
</reference>
<reference evidence="8 16" key="3">
    <citation type="submission" date="2016-04" db="EMBL/GenBank/DDBJ databases">
        <authorList>
            <person name="Bigi M."/>
            <person name="Bigi F."/>
            <person name="Soria M.A."/>
        </authorList>
    </citation>
    <scope>NUCLEOTIDE SEQUENCE [LARGE SCALE GENOMIC DNA]</scope>
    <source>
        <strain evidence="8 16">6548</strain>
    </source>
</reference>
<dbReference type="EMBL" id="CNGE01000069">
    <property type="protein sequence ID" value="CKR77161.1"/>
    <property type="molecule type" value="Genomic_DNA"/>
</dbReference>
<reference evidence="11 12" key="2">
    <citation type="submission" date="2015-03" db="EMBL/GenBank/DDBJ databases">
        <authorList>
            <consortium name="Pathogen Informatics"/>
        </authorList>
    </citation>
    <scope>NUCLEOTIDE SEQUENCE [LARGE SCALE GENOMIC DNA]</scope>
    <source>
        <strain evidence="4 12">Bir 172</strain>
        <strain evidence="3 15">Bir 185</strain>
        <strain evidence="2 13">Bir 187</strain>
        <strain evidence="6 11">D00501624</strain>
    </source>
</reference>
<dbReference type="EMBL" id="CQQC01000582">
    <property type="protein sequence ID" value="CNV23997.1"/>
    <property type="molecule type" value="Genomic_DNA"/>
</dbReference>
<dbReference type="EMBL" id="LR027516">
    <property type="protein sequence ID" value="VCU48546.1"/>
    <property type="molecule type" value="Genomic_DNA"/>
</dbReference>
<evidence type="ECO:0000313" key="4">
    <source>
        <dbReference type="EMBL" id="CKR77161.1"/>
    </source>
</evidence>
<protein>
    <submittedName>
        <fullName evidence="2">Conserved exported protein of uncharacterized function</fullName>
    </submittedName>
</protein>
<evidence type="ECO:0000313" key="11">
    <source>
        <dbReference type="Proteomes" id="UP000039217"/>
    </source>
</evidence>
<evidence type="ECO:0000313" key="7">
    <source>
        <dbReference type="EMBL" id="MBP0681556.1"/>
    </source>
</evidence>
<evidence type="ECO:0000313" key="15">
    <source>
        <dbReference type="Proteomes" id="UP000050164"/>
    </source>
</evidence>
<evidence type="ECO:0000313" key="16">
    <source>
        <dbReference type="Proteomes" id="UP000189452"/>
    </source>
</evidence>
<feature type="domain" description="ARB-07466-like C-terminal" evidence="1">
    <location>
        <begin position="103"/>
        <end position="192"/>
    </location>
</feature>
<evidence type="ECO:0000313" key="10">
    <source>
        <dbReference type="EMBL" id="VCU48546.1"/>
    </source>
</evidence>
<organism evidence="8 16">
    <name type="scientific">Mycobacterium tuberculosis</name>
    <dbReference type="NCBI Taxonomy" id="1773"/>
    <lineage>
        <taxon>Bacteria</taxon>
        <taxon>Bacillati</taxon>
        <taxon>Actinomycetota</taxon>
        <taxon>Actinomycetes</taxon>
        <taxon>Mycobacteriales</taxon>
        <taxon>Mycobacteriaceae</taxon>
        <taxon>Mycobacterium</taxon>
        <taxon>Mycobacterium tuberculosis complex</taxon>
    </lineage>
</organism>
<evidence type="ECO:0000313" key="2">
    <source>
        <dbReference type="EMBL" id="CKQ86183.1"/>
    </source>
</evidence>
<dbReference type="Proteomes" id="UP000049023">
    <property type="component" value="Unassembled WGS sequence"/>
</dbReference>
<gene>
    <name evidence="8" type="ORF">A4S10_00342</name>
    <name evidence="10" type="ORF">DKC2_0349</name>
    <name evidence="9" type="ORF">DSJ38_14280</name>
    <name evidence="6" type="ORF">ERS007661_01881</name>
    <name evidence="4" type="ORF">ERS027646_00632</name>
    <name evidence="3" type="ORF">ERS027659_01698</name>
    <name evidence="2" type="ORF">ERS027661_00186</name>
    <name evidence="5" type="ORF">ERS094118_03265</name>
    <name evidence="7" type="ORF">J8J21_00075</name>
</gene>
<dbReference type="AlphaFoldDB" id="A0A045IVZ5"/>
<dbReference type="Proteomes" id="UP000671119">
    <property type="component" value="Unassembled WGS sequence"/>
</dbReference>
<dbReference type="Proteomes" id="UP000189452">
    <property type="component" value="Chromosome"/>
</dbReference>
<dbReference type="EMBL" id="LWDQ01000001">
    <property type="protein sequence ID" value="OMH58193.1"/>
    <property type="molecule type" value="Genomic_DNA"/>
</dbReference>
<name>A0A045IVZ5_MYCTX</name>
<reference evidence="8 16" key="5">
    <citation type="submission" date="2017-02" db="EMBL/GenBank/DDBJ databases">
        <title>Protein polymorphisms may explain contrasting epidemiological fitness of two variants of a multidrug-resistant Mycobacterium tuberculosis strain.</title>
        <authorList>
            <person name="Bigi M.M."/>
            <person name="Lopez B."/>
            <person name="Blanco F.C."/>
            <person name="Sasiain M.C."/>
            <person name="De La Barrera S."/>
            <person name="Ritacco V."/>
            <person name="Bigi F."/>
            <person name="Soria M.A."/>
        </authorList>
    </citation>
    <scope>NUCLEOTIDE SEQUENCE [LARGE SCALE GENOMIC DNA]</scope>
    <source>
        <strain evidence="8 16">6548</strain>
    </source>
</reference>
<evidence type="ECO:0000313" key="19">
    <source>
        <dbReference type="Proteomes" id="UP000671119"/>
    </source>
</evidence>
<reference evidence="5 14" key="1">
    <citation type="submission" date="2015-03" db="EMBL/GenBank/DDBJ databases">
        <authorList>
            <consortium name="Pathogen Informatics"/>
            <person name="Murphy D."/>
        </authorList>
    </citation>
    <scope>NUCLEOTIDE SEQUENCE [LARGE SCALE GENOMIC DNA]</scope>
    <source>
        <strain evidence="5 14">0268S</strain>
    </source>
</reference>
<dbReference type="EMBL" id="QTBD01000165">
    <property type="protein sequence ID" value="REQ50609.1"/>
    <property type="molecule type" value="Genomic_DNA"/>
</dbReference>
<dbReference type="EMBL" id="JAGIZI010000001">
    <property type="protein sequence ID" value="MBP0681556.1"/>
    <property type="molecule type" value="Genomic_DNA"/>
</dbReference>
<dbReference type="Proteomes" id="UP000050164">
    <property type="component" value="Unassembled WGS sequence"/>
</dbReference>